<sequence>MPPYGNSRKASGVTLPSLVAQLRASCQASARLHGGSTYYTEELAIFRAYAQEHNLILEQAPAELATAPTAEGNEHQVWFRENSSTFLKATWPDHFGMKVVHRADEEPAASPIDYLERWHLHNTLFGDAVEFLGALDTPDGMRLLIQQPAIRGSIANEEQISTYFTSSGWKPFRIAGNLAFFDPERKIVVSDTHRGNIIVMPDGLLAPIDLRVQPLTDTLLSIVKNLI</sequence>
<dbReference type="InterPro" id="IPR041055">
    <property type="entry name" value="Kinase-PolyVal"/>
</dbReference>
<proteinExistence type="predicted"/>
<dbReference type="EMBL" id="JAENIG010000001">
    <property type="protein sequence ID" value="MBK1853806.1"/>
    <property type="molecule type" value="Genomic_DNA"/>
</dbReference>
<name>A0AAE2SCL5_9BACT</name>
<organism evidence="1 2">
    <name type="scientific">Oceaniferula flava</name>
    <dbReference type="NCBI Taxonomy" id="2800421"/>
    <lineage>
        <taxon>Bacteria</taxon>
        <taxon>Pseudomonadati</taxon>
        <taxon>Verrucomicrobiota</taxon>
        <taxon>Verrucomicrobiia</taxon>
        <taxon>Verrucomicrobiales</taxon>
        <taxon>Verrucomicrobiaceae</taxon>
        <taxon>Oceaniferula</taxon>
    </lineage>
</organism>
<evidence type="ECO:0000313" key="1">
    <source>
        <dbReference type="EMBL" id="MBK1853806.1"/>
    </source>
</evidence>
<dbReference type="AlphaFoldDB" id="A0AAE2SCL5"/>
<keyword evidence="2" id="KW-1185">Reference proteome</keyword>
<dbReference type="Proteomes" id="UP000634206">
    <property type="component" value="Unassembled WGS sequence"/>
</dbReference>
<evidence type="ECO:0000313" key="2">
    <source>
        <dbReference type="Proteomes" id="UP000634206"/>
    </source>
</evidence>
<protein>
    <submittedName>
        <fullName evidence="1">Uncharacterized protein</fullName>
    </submittedName>
</protein>
<accession>A0AAE2SCL5</accession>
<reference evidence="1" key="1">
    <citation type="submission" date="2021-01" db="EMBL/GenBank/DDBJ databases">
        <title>Modified the classification status of verrucomicrobia.</title>
        <authorList>
            <person name="Feng X."/>
        </authorList>
    </citation>
    <scope>NUCLEOTIDE SEQUENCE</scope>
    <source>
        <strain evidence="1">5K15</strain>
    </source>
</reference>
<gene>
    <name evidence="1" type="ORF">JIN83_02445</name>
</gene>
<dbReference type="RefSeq" id="WP_309488404.1">
    <property type="nucleotide sequence ID" value="NZ_JAENIG010000001.1"/>
</dbReference>
<comment type="caution">
    <text evidence="1">The sequence shown here is derived from an EMBL/GenBank/DDBJ whole genome shotgun (WGS) entry which is preliminary data.</text>
</comment>
<dbReference type="Pfam" id="PF18762">
    <property type="entry name" value="Kinase-PolyVal"/>
    <property type="match status" value="1"/>
</dbReference>